<dbReference type="EMBL" id="BMAT01009553">
    <property type="protein sequence ID" value="GFS08502.1"/>
    <property type="molecule type" value="Genomic_DNA"/>
</dbReference>
<evidence type="ECO:0000313" key="2">
    <source>
        <dbReference type="EMBL" id="GFS08502.1"/>
    </source>
</evidence>
<dbReference type="AlphaFoldDB" id="A0AAV4IIJ1"/>
<dbReference type="Proteomes" id="UP000762676">
    <property type="component" value="Unassembled WGS sequence"/>
</dbReference>
<reference evidence="2 3" key="1">
    <citation type="journal article" date="2021" name="Elife">
        <title>Chloroplast acquisition without the gene transfer in kleptoplastic sea slugs, Plakobranchus ocellatus.</title>
        <authorList>
            <person name="Maeda T."/>
            <person name="Takahashi S."/>
            <person name="Yoshida T."/>
            <person name="Shimamura S."/>
            <person name="Takaki Y."/>
            <person name="Nagai Y."/>
            <person name="Toyoda A."/>
            <person name="Suzuki Y."/>
            <person name="Arimoto A."/>
            <person name="Ishii H."/>
            <person name="Satoh N."/>
            <person name="Nishiyama T."/>
            <person name="Hasebe M."/>
            <person name="Maruyama T."/>
            <person name="Minagawa J."/>
            <person name="Obokata J."/>
            <person name="Shigenobu S."/>
        </authorList>
    </citation>
    <scope>NUCLEOTIDE SEQUENCE [LARGE SCALE GENOMIC DNA]</scope>
</reference>
<keyword evidence="3" id="KW-1185">Reference proteome</keyword>
<comment type="caution">
    <text evidence="2">The sequence shown here is derived from an EMBL/GenBank/DDBJ whole genome shotgun (WGS) entry which is preliminary data.</text>
</comment>
<name>A0AAV4IIJ1_9GAST</name>
<evidence type="ECO:0000313" key="3">
    <source>
        <dbReference type="Proteomes" id="UP000762676"/>
    </source>
</evidence>
<proteinExistence type="predicted"/>
<organism evidence="2 3">
    <name type="scientific">Elysia marginata</name>
    <dbReference type="NCBI Taxonomy" id="1093978"/>
    <lineage>
        <taxon>Eukaryota</taxon>
        <taxon>Metazoa</taxon>
        <taxon>Spiralia</taxon>
        <taxon>Lophotrochozoa</taxon>
        <taxon>Mollusca</taxon>
        <taxon>Gastropoda</taxon>
        <taxon>Heterobranchia</taxon>
        <taxon>Euthyneura</taxon>
        <taxon>Panpulmonata</taxon>
        <taxon>Sacoglossa</taxon>
        <taxon>Placobranchoidea</taxon>
        <taxon>Plakobranchidae</taxon>
        <taxon>Elysia</taxon>
    </lineage>
</organism>
<sequence>MEGEGIFETGDRENTGQGVYVRKEQRQATEKILGKACMLENQRQVTEKILGRACMLEESRDSCHACYSHGSKPKPTCSSNKQVVDYHQAIYISSQVLWGCIFQVGVLHGTA</sequence>
<accession>A0AAV4IIJ1</accession>
<evidence type="ECO:0000256" key="1">
    <source>
        <dbReference type="SAM" id="MobiDB-lite"/>
    </source>
</evidence>
<gene>
    <name evidence="2" type="ORF">ElyMa_004757700</name>
</gene>
<feature type="region of interest" description="Disordered" evidence="1">
    <location>
        <begin position="1"/>
        <end position="21"/>
    </location>
</feature>
<protein>
    <submittedName>
        <fullName evidence="2">Uncharacterized protein</fullName>
    </submittedName>
</protein>